<name>A0A8S2ENE5_9BILA</name>
<evidence type="ECO:0000313" key="2">
    <source>
        <dbReference type="EMBL" id="CAF1269611.1"/>
    </source>
</evidence>
<evidence type="ECO:0000256" key="1">
    <source>
        <dbReference type="SAM" id="SignalP"/>
    </source>
</evidence>
<accession>A0A8S2ENE5</accession>
<dbReference type="Proteomes" id="UP000677228">
    <property type="component" value="Unassembled WGS sequence"/>
</dbReference>
<organism evidence="2 4">
    <name type="scientific">Didymodactylos carnosus</name>
    <dbReference type="NCBI Taxonomy" id="1234261"/>
    <lineage>
        <taxon>Eukaryota</taxon>
        <taxon>Metazoa</taxon>
        <taxon>Spiralia</taxon>
        <taxon>Gnathifera</taxon>
        <taxon>Rotifera</taxon>
        <taxon>Eurotatoria</taxon>
        <taxon>Bdelloidea</taxon>
        <taxon>Philodinida</taxon>
        <taxon>Philodinidae</taxon>
        <taxon>Didymodactylos</taxon>
    </lineage>
</organism>
<feature type="chain" id="PRO_5036273461" evidence="1">
    <location>
        <begin position="23"/>
        <end position="153"/>
    </location>
</feature>
<proteinExistence type="predicted"/>
<dbReference type="EMBL" id="CAJOBA010039301">
    <property type="protein sequence ID" value="CAF4075273.1"/>
    <property type="molecule type" value="Genomic_DNA"/>
</dbReference>
<evidence type="ECO:0000313" key="4">
    <source>
        <dbReference type="Proteomes" id="UP000677228"/>
    </source>
</evidence>
<dbReference type="AlphaFoldDB" id="A0A8S2ENE5"/>
<dbReference type="EMBL" id="CAJNOK010017744">
    <property type="protein sequence ID" value="CAF1269611.1"/>
    <property type="molecule type" value="Genomic_DNA"/>
</dbReference>
<evidence type="ECO:0000313" key="3">
    <source>
        <dbReference type="EMBL" id="CAF4075273.1"/>
    </source>
</evidence>
<reference evidence="2" key="1">
    <citation type="submission" date="2021-02" db="EMBL/GenBank/DDBJ databases">
        <authorList>
            <person name="Nowell W R."/>
        </authorList>
    </citation>
    <scope>NUCLEOTIDE SEQUENCE</scope>
</reference>
<comment type="caution">
    <text evidence="2">The sequence shown here is derived from an EMBL/GenBank/DDBJ whole genome shotgun (WGS) entry which is preliminary data.</text>
</comment>
<dbReference type="Proteomes" id="UP000682733">
    <property type="component" value="Unassembled WGS sequence"/>
</dbReference>
<sequence length="153" mass="17616">MPSLCPLLAFALFSIVLHLIAGKSVLSTEIGMKKRLKNTEHFALMANDDDDDDNFVYNKSPDYEQQTLRSHWLEQLYKFVMLHQQLQEKQKSALFWSDRDFSMKVYSCKHSVGLAILFNLYQASDKTHIQPLGKRKAKGHSKKVSTALNLNLK</sequence>
<keyword evidence="1" id="KW-0732">Signal</keyword>
<feature type="signal peptide" evidence="1">
    <location>
        <begin position="1"/>
        <end position="22"/>
    </location>
</feature>
<protein>
    <submittedName>
        <fullName evidence="2">Uncharacterized protein</fullName>
    </submittedName>
</protein>
<gene>
    <name evidence="2" type="ORF">OVA965_LOCUS27121</name>
    <name evidence="3" type="ORF">TMI583_LOCUS27862</name>
</gene>